<reference evidence="1" key="1">
    <citation type="submission" date="2018-02" db="EMBL/GenBank/DDBJ databases">
        <title>Rhizophora mucronata_Transcriptome.</title>
        <authorList>
            <person name="Meera S.P."/>
            <person name="Sreeshan A."/>
            <person name="Augustine A."/>
        </authorList>
    </citation>
    <scope>NUCLEOTIDE SEQUENCE</scope>
    <source>
        <tissue evidence="1">Leaf</tissue>
    </source>
</reference>
<dbReference type="AlphaFoldDB" id="A0A2P2NX07"/>
<accession>A0A2P2NX07</accession>
<evidence type="ECO:0000313" key="1">
    <source>
        <dbReference type="EMBL" id="MBX47012.1"/>
    </source>
</evidence>
<protein>
    <submittedName>
        <fullName evidence="1">Uncharacterized protein</fullName>
    </submittedName>
</protein>
<proteinExistence type="predicted"/>
<sequence>MSLVEPVKKSAIQSNLTDANKKPRYKLNLARVSLT</sequence>
<name>A0A2P2NX07_RHIMU</name>
<dbReference type="EMBL" id="GGEC01066528">
    <property type="protein sequence ID" value="MBX47012.1"/>
    <property type="molecule type" value="Transcribed_RNA"/>
</dbReference>
<organism evidence="1">
    <name type="scientific">Rhizophora mucronata</name>
    <name type="common">Asiatic mangrove</name>
    <dbReference type="NCBI Taxonomy" id="61149"/>
    <lineage>
        <taxon>Eukaryota</taxon>
        <taxon>Viridiplantae</taxon>
        <taxon>Streptophyta</taxon>
        <taxon>Embryophyta</taxon>
        <taxon>Tracheophyta</taxon>
        <taxon>Spermatophyta</taxon>
        <taxon>Magnoliopsida</taxon>
        <taxon>eudicotyledons</taxon>
        <taxon>Gunneridae</taxon>
        <taxon>Pentapetalae</taxon>
        <taxon>rosids</taxon>
        <taxon>fabids</taxon>
        <taxon>Malpighiales</taxon>
        <taxon>Rhizophoraceae</taxon>
        <taxon>Rhizophora</taxon>
    </lineage>
</organism>